<evidence type="ECO:0000256" key="2">
    <source>
        <dbReference type="SAM" id="Phobius"/>
    </source>
</evidence>
<feature type="transmembrane region" description="Helical" evidence="2">
    <location>
        <begin position="97"/>
        <end position="118"/>
    </location>
</feature>
<organism evidence="3 4">
    <name type="scientific">Panagrolaimus davidi</name>
    <dbReference type="NCBI Taxonomy" id="227884"/>
    <lineage>
        <taxon>Eukaryota</taxon>
        <taxon>Metazoa</taxon>
        <taxon>Ecdysozoa</taxon>
        <taxon>Nematoda</taxon>
        <taxon>Chromadorea</taxon>
        <taxon>Rhabditida</taxon>
        <taxon>Tylenchina</taxon>
        <taxon>Panagrolaimomorpha</taxon>
        <taxon>Panagrolaimoidea</taxon>
        <taxon>Panagrolaimidae</taxon>
        <taxon>Panagrolaimus</taxon>
    </lineage>
</organism>
<proteinExistence type="predicted"/>
<reference evidence="4" key="1">
    <citation type="submission" date="2022-11" db="UniProtKB">
        <authorList>
            <consortium name="WormBaseParasite"/>
        </authorList>
    </citation>
    <scope>IDENTIFICATION</scope>
</reference>
<evidence type="ECO:0000256" key="1">
    <source>
        <dbReference type="SAM" id="MobiDB-lite"/>
    </source>
</evidence>
<feature type="compositionally biased region" description="Low complexity" evidence="1">
    <location>
        <begin position="272"/>
        <end position="293"/>
    </location>
</feature>
<sequence>MPSASGFIKGVCAFLCIPIIALIIVSILTYWRNIYATPLKSVDYLNVGKDQFFGLRSRTDKPVAFAGIIDNCFKNDVLFIGRLCDLPDGTGFVGETAIVWLLCIAAIIYAINFFIILGSICLPKIAYILPIICFIPTALIASAAIVFGVYYNDIYKNDQNIVYERDEYGQNVVVAVNDDYTNVTLPNKITFAIGFYLAIIAMVFSFFTMLLSIGAAMIKPKEEKPVGNPQPQQQPPSAAGYQQPQQQYQYYPQQQQQQGYPVQGYYPQQQPAAQPYPYQYRPPQAYPTQTPPAYQQPPPQQQGQQTPQYQYNPQQHGYITPQTPQQYVQPQQQQVYTPPYSPAPS</sequence>
<feature type="transmembrane region" description="Helical" evidence="2">
    <location>
        <begin position="189"/>
        <end position="211"/>
    </location>
</feature>
<feature type="transmembrane region" description="Helical" evidence="2">
    <location>
        <begin position="12"/>
        <end position="31"/>
    </location>
</feature>
<keyword evidence="2" id="KW-1133">Transmembrane helix</keyword>
<name>A0A914Q5M4_9BILA</name>
<evidence type="ECO:0000313" key="4">
    <source>
        <dbReference type="WBParaSite" id="PDA_v2.g26708.t1"/>
    </source>
</evidence>
<accession>A0A914Q5M4</accession>
<keyword evidence="2" id="KW-0472">Membrane</keyword>
<feature type="region of interest" description="Disordered" evidence="1">
    <location>
        <begin position="222"/>
        <end position="254"/>
    </location>
</feature>
<feature type="transmembrane region" description="Helical" evidence="2">
    <location>
        <begin position="125"/>
        <end position="151"/>
    </location>
</feature>
<dbReference type="AlphaFoldDB" id="A0A914Q5M4"/>
<evidence type="ECO:0000313" key="3">
    <source>
        <dbReference type="Proteomes" id="UP000887578"/>
    </source>
</evidence>
<feature type="compositionally biased region" description="Low complexity" evidence="1">
    <location>
        <begin position="229"/>
        <end position="254"/>
    </location>
</feature>
<keyword evidence="2" id="KW-0812">Transmembrane</keyword>
<dbReference type="WBParaSite" id="PDA_v2.g26708.t1">
    <property type="protein sequence ID" value="PDA_v2.g26708.t1"/>
    <property type="gene ID" value="PDA_v2.g26708"/>
</dbReference>
<dbReference type="Proteomes" id="UP000887578">
    <property type="component" value="Unplaced"/>
</dbReference>
<feature type="region of interest" description="Disordered" evidence="1">
    <location>
        <begin position="272"/>
        <end position="345"/>
    </location>
</feature>
<protein>
    <submittedName>
        <fullName evidence="4">Uncharacterized protein</fullName>
    </submittedName>
</protein>
<feature type="compositionally biased region" description="Low complexity" evidence="1">
    <location>
        <begin position="301"/>
        <end position="338"/>
    </location>
</feature>
<keyword evidence="3" id="KW-1185">Reference proteome</keyword>